<gene>
    <name evidence="3" type="ORF">HNR25_003141</name>
</gene>
<dbReference type="PANTHER" id="PTHR44846:SF17">
    <property type="entry name" value="GNTR-FAMILY TRANSCRIPTIONAL REGULATOR"/>
    <property type="match status" value="1"/>
</dbReference>
<dbReference type="GO" id="GO:0003677">
    <property type="term" value="F:DNA binding"/>
    <property type="evidence" value="ECO:0007669"/>
    <property type="project" value="InterPro"/>
</dbReference>
<dbReference type="Gene3D" id="3.40.1410.10">
    <property type="entry name" value="Chorismate lyase-like"/>
    <property type="match status" value="1"/>
</dbReference>
<dbReference type="InterPro" id="IPR028978">
    <property type="entry name" value="Chorismate_lyase_/UTRA_dom_sf"/>
</dbReference>
<dbReference type="Pfam" id="PF07702">
    <property type="entry name" value="UTRA"/>
    <property type="match status" value="1"/>
</dbReference>
<dbReference type="EMBL" id="JACHLY010000001">
    <property type="protein sequence ID" value="MBB5999390.1"/>
    <property type="molecule type" value="Genomic_DNA"/>
</dbReference>
<evidence type="ECO:0000259" key="2">
    <source>
        <dbReference type="SMART" id="SM00866"/>
    </source>
</evidence>
<dbReference type="InterPro" id="IPR011663">
    <property type="entry name" value="UTRA"/>
</dbReference>
<dbReference type="GO" id="GO:0045892">
    <property type="term" value="P:negative regulation of DNA-templated transcription"/>
    <property type="evidence" value="ECO:0007669"/>
    <property type="project" value="TreeGrafter"/>
</dbReference>
<dbReference type="SMART" id="SM00866">
    <property type="entry name" value="UTRA"/>
    <property type="match status" value="1"/>
</dbReference>
<feature type="domain" description="UbiC transcription regulator-associated" evidence="2">
    <location>
        <begin position="33"/>
        <end position="170"/>
    </location>
</feature>
<dbReference type="PANTHER" id="PTHR44846">
    <property type="entry name" value="MANNOSYL-D-GLYCERATE TRANSPORT/METABOLISM SYSTEM REPRESSOR MNGR-RELATED"/>
    <property type="match status" value="1"/>
</dbReference>
<evidence type="ECO:0000313" key="3">
    <source>
        <dbReference type="EMBL" id="MBB5999390.1"/>
    </source>
</evidence>
<dbReference type="Proteomes" id="UP000578077">
    <property type="component" value="Unassembled WGS sequence"/>
</dbReference>
<dbReference type="InterPro" id="IPR050679">
    <property type="entry name" value="Bact_HTH_transcr_reg"/>
</dbReference>
<organism evidence="3 4">
    <name type="scientific">Streptomonospora salina</name>
    <dbReference type="NCBI Taxonomy" id="104205"/>
    <lineage>
        <taxon>Bacteria</taxon>
        <taxon>Bacillati</taxon>
        <taxon>Actinomycetota</taxon>
        <taxon>Actinomycetes</taxon>
        <taxon>Streptosporangiales</taxon>
        <taxon>Nocardiopsidaceae</taxon>
        <taxon>Streptomonospora</taxon>
    </lineage>
</organism>
<protein>
    <submittedName>
        <fullName evidence="3">GntR family transcriptional regulator</fullName>
    </submittedName>
</protein>
<name>A0A841EG58_9ACTN</name>
<comment type="caution">
    <text evidence="3">The sequence shown here is derived from an EMBL/GenBank/DDBJ whole genome shotgun (WGS) entry which is preliminary data.</text>
</comment>
<sequence length="186" mass="19545">MKEESPGFHYPASRERVRDAAGGHDAFDRFVVDSGRRPSKELQVERTDQAPPSVASRLGTSAALVRRAVRAVDGRTVALETSYYPGDLASGTELEGPDDIAVGTIHVLAANGHPQTGYRDEVAAHAASADDAAALGVEAGTPAVRTLRTAWSHRRVLRVTDTVTPVGSGMVLCFETGAPAPEATGE</sequence>
<dbReference type="SUPFAM" id="SSF64288">
    <property type="entry name" value="Chorismate lyase-like"/>
    <property type="match status" value="1"/>
</dbReference>
<feature type="region of interest" description="Disordered" evidence="1">
    <location>
        <begin position="1"/>
        <end position="55"/>
    </location>
</feature>
<evidence type="ECO:0000256" key="1">
    <source>
        <dbReference type="SAM" id="MobiDB-lite"/>
    </source>
</evidence>
<reference evidence="3 4" key="1">
    <citation type="submission" date="2020-08" db="EMBL/GenBank/DDBJ databases">
        <title>Sequencing the genomes of 1000 actinobacteria strains.</title>
        <authorList>
            <person name="Klenk H.-P."/>
        </authorList>
    </citation>
    <scope>NUCLEOTIDE SEQUENCE [LARGE SCALE GENOMIC DNA]</scope>
    <source>
        <strain evidence="3 4">DSM 44593</strain>
    </source>
</reference>
<keyword evidence="4" id="KW-1185">Reference proteome</keyword>
<dbReference type="AlphaFoldDB" id="A0A841EG58"/>
<feature type="compositionally biased region" description="Basic and acidic residues" evidence="1">
    <location>
        <begin position="1"/>
        <end position="48"/>
    </location>
</feature>
<dbReference type="RefSeq" id="WP_184636177.1">
    <property type="nucleotide sequence ID" value="NZ_BAABKT010000039.1"/>
</dbReference>
<proteinExistence type="predicted"/>
<accession>A0A841EG58</accession>
<evidence type="ECO:0000313" key="4">
    <source>
        <dbReference type="Proteomes" id="UP000578077"/>
    </source>
</evidence>